<organism evidence="2">
    <name type="scientific">Tetraodon nigroviridis</name>
    <name type="common">Spotted green pufferfish</name>
    <name type="synonym">Chelonodon nigroviridis</name>
    <dbReference type="NCBI Taxonomy" id="99883"/>
    <lineage>
        <taxon>Eukaryota</taxon>
        <taxon>Metazoa</taxon>
        <taxon>Chordata</taxon>
        <taxon>Craniata</taxon>
        <taxon>Vertebrata</taxon>
        <taxon>Euteleostomi</taxon>
        <taxon>Actinopterygii</taxon>
        <taxon>Neopterygii</taxon>
        <taxon>Teleostei</taxon>
        <taxon>Neoteleostei</taxon>
        <taxon>Acanthomorphata</taxon>
        <taxon>Eupercaria</taxon>
        <taxon>Tetraodontiformes</taxon>
        <taxon>Tetradontoidea</taxon>
        <taxon>Tetraodontidae</taxon>
        <taxon>Tetraodon</taxon>
    </lineage>
</organism>
<accession>Q4SG32</accession>
<reference evidence="2" key="2">
    <citation type="submission" date="2004-02" db="EMBL/GenBank/DDBJ databases">
        <authorList>
            <consortium name="Genoscope"/>
            <consortium name="Whitehead Institute Centre for Genome Research"/>
        </authorList>
    </citation>
    <scope>NUCLEOTIDE SEQUENCE</scope>
</reference>
<protein>
    <submittedName>
        <fullName evidence="2">(spotted green pufferfish) hypothetical protein</fullName>
    </submittedName>
</protein>
<evidence type="ECO:0000256" key="1">
    <source>
        <dbReference type="SAM" id="SignalP"/>
    </source>
</evidence>
<keyword evidence="1" id="KW-0732">Signal</keyword>
<dbReference type="PANTHER" id="PTHR33960">
    <property type="entry name" value="SIMILAR TO KIAA0825 PROTEIN"/>
    <property type="match status" value="1"/>
</dbReference>
<name>Q4SG32_TETNG</name>
<gene>
    <name evidence="2" type="ORF">GSTENG00018832001</name>
</gene>
<dbReference type="AlphaFoldDB" id="Q4SG32"/>
<dbReference type="OrthoDB" id="10007406at2759"/>
<dbReference type="KEGG" id="tng:GSTEN00018832G001"/>
<feature type="chain" id="PRO_5004243942" evidence="1">
    <location>
        <begin position="25"/>
        <end position="322"/>
    </location>
</feature>
<dbReference type="PANTHER" id="PTHR33960:SF1">
    <property type="entry name" value="SIMILAR TO KIAA0825 PROTEIN"/>
    <property type="match status" value="1"/>
</dbReference>
<dbReference type="InterPro" id="IPR027993">
    <property type="entry name" value="DUF4495"/>
</dbReference>
<reference evidence="2" key="1">
    <citation type="journal article" date="2004" name="Nature">
        <title>Genome duplication in the teleost fish Tetraodon nigroviridis reveals the early vertebrate proto-karyotype.</title>
        <authorList>
            <person name="Jaillon O."/>
            <person name="Aury J.-M."/>
            <person name="Brunet F."/>
            <person name="Petit J.-L."/>
            <person name="Stange-Thomann N."/>
            <person name="Mauceli E."/>
            <person name="Bouneau L."/>
            <person name="Fischer C."/>
            <person name="Ozouf-Costaz C."/>
            <person name="Bernot A."/>
            <person name="Nicaud S."/>
            <person name="Jaffe D."/>
            <person name="Fisher S."/>
            <person name="Lutfalla G."/>
            <person name="Dossat C."/>
            <person name="Segurens B."/>
            <person name="Dasilva C."/>
            <person name="Salanoubat M."/>
            <person name="Levy M."/>
            <person name="Boudet N."/>
            <person name="Castellano S."/>
            <person name="Anthouard V."/>
            <person name="Jubin C."/>
            <person name="Castelli V."/>
            <person name="Katinka M."/>
            <person name="Vacherie B."/>
            <person name="Biemont C."/>
            <person name="Skalli Z."/>
            <person name="Cattolico L."/>
            <person name="Poulain J."/>
            <person name="De Berardinis V."/>
            <person name="Cruaud C."/>
            <person name="Duprat S."/>
            <person name="Brottier P."/>
            <person name="Coutanceau J.-P."/>
            <person name="Gouzy J."/>
            <person name="Parra G."/>
            <person name="Lardier G."/>
            <person name="Chapple C."/>
            <person name="McKernan K.J."/>
            <person name="McEwan P."/>
            <person name="Bosak S."/>
            <person name="Kellis M."/>
            <person name="Volff J.-N."/>
            <person name="Guigo R."/>
            <person name="Zody M.C."/>
            <person name="Mesirov J."/>
            <person name="Lindblad-Toh K."/>
            <person name="Birren B."/>
            <person name="Nusbaum C."/>
            <person name="Kahn D."/>
            <person name="Robinson-Rechavi M."/>
            <person name="Laudet V."/>
            <person name="Schachter V."/>
            <person name="Quetier F."/>
            <person name="Saurin W."/>
            <person name="Scarpelli C."/>
            <person name="Wincker P."/>
            <person name="Lander E.S."/>
            <person name="Weissenbach J."/>
            <person name="Roest Crollius H."/>
        </authorList>
    </citation>
    <scope>NUCLEOTIDE SEQUENCE [LARGE SCALE GENOMIC DNA]</scope>
</reference>
<sequence length="322" mass="36414">MVKGATRRLLKHLVLMVTIWQAKKECNGALFKRQLPESIQAKIPKEWNYTPLKVKGKEAANNTVIGLTVQTLSFVFSDLPSLIESVPLPLHYLFLEAEKKLTQHSRHLRLVGLPLWAVLGCLIQSLEDLEALEQISGLTLDRGAKEALSLLAECLQFVIGVQQKGIPKPAMHKVLQALEEQRPKWINAQLQNARQLCSHSVFQQGGENGVTLAELTEQKIGLVLLEVCHKAGGSDYLRQIYHIIQGNEVRKHSHSPAIRWLLAWGRRLFLMWSGWDGGHKEEDPLLLMCSLLFLIVDSQVIVMVQIEHNVLFYTLTLIEHIT</sequence>
<dbReference type="EMBL" id="CAAE01014600">
    <property type="protein sequence ID" value="CAG00400.1"/>
    <property type="molecule type" value="Genomic_DNA"/>
</dbReference>
<feature type="signal peptide" evidence="1">
    <location>
        <begin position="1"/>
        <end position="24"/>
    </location>
</feature>
<comment type="caution">
    <text evidence="2">The sequence shown here is derived from an EMBL/GenBank/DDBJ whole genome shotgun (WGS) entry which is preliminary data.</text>
</comment>
<evidence type="ECO:0000313" key="2">
    <source>
        <dbReference type="EMBL" id="CAG00400.1"/>
    </source>
</evidence>
<proteinExistence type="predicted"/>